<dbReference type="AlphaFoldDB" id="A0A8J2MDE0"/>
<name>A0A8J2MDE0_COTCN</name>
<comment type="caution">
    <text evidence="1">The sequence shown here is derived from an EMBL/GenBank/DDBJ whole genome shotgun (WGS) entry which is preliminary data.</text>
</comment>
<keyword evidence="2" id="KW-1185">Reference proteome</keyword>
<proteinExistence type="predicted"/>
<reference evidence="1" key="1">
    <citation type="submission" date="2021-04" db="EMBL/GenBank/DDBJ databases">
        <authorList>
            <person name="Chebbi M.A.C M."/>
        </authorList>
    </citation>
    <scope>NUCLEOTIDE SEQUENCE</scope>
</reference>
<protein>
    <submittedName>
        <fullName evidence="1">Uncharacterized protein</fullName>
    </submittedName>
</protein>
<dbReference type="OrthoDB" id="7699712at2759"/>
<gene>
    <name evidence="1" type="ORF">HICCMSTLAB_LOCUS3713</name>
</gene>
<evidence type="ECO:0000313" key="1">
    <source>
        <dbReference type="EMBL" id="CAG5083035.1"/>
    </source>
</evidence>
<dbReference type="Proteomes" id="UP000786811">
    <property type="component" value="Unassembled WGS sequence"/>
</dbReference>
<feature type="non-terminal residue" evidence="1">
    <location>
        <position position="1"/>
    </location>
</feature>
<feature type="non-terminal residue" evidence="1">
    <location>
        <position position="87"/>
    </location>
</feature>
<evidence type="ECO:0000313" key="2">
    <source>
        <dbReference type="Proteomes" id="UP000786811"/>
    </source>
</evidence>
<dbReference type="EMBL" id="CAJNRD030001118">
    <property type="protein sequence ID" value="CAG5083035.1"/>
    <property type="molecule type" value="Genomic_DNA"/>
</dbReference>
<organism evidence="1 2">
    <name type="scientific">Cotesia congregata</name>
    <name type="common">Parasitoid wasp</name>
    <name type="synonym">Apanteles congregatus</name>
    <dbReference type="NCBI Taxonomy" id="51543"/>
    <lineage>
        <taxon>Eukaryota</taxon>
        <taxon>Metazoa</taxon>
        <taxon>Ecdysozoa</taxon>
        <taxon>Arthropoda</taxon>
        <taxon>Hexapoda</taxon>
        <taxon>Insecta</taxon>
        <taxon>Pterygota</taxon>
        <taxon>Neoptera</taxon>
        <taxon>Endopterygota</taxon>
        <taxon>Hymenoptera</taxon>
        <taxon>Apocrita</taxon>
        <taxon>Ichneumonoidea</taxon>
        <taxon>Braconidae</taxon>
        <taxon>Microgastrinae</taxon>
        <taxon>Cotesia</taxon>
    </lineage>
</organism>
<sequence>IRAYKRIKNQLGLTLKLRRLGTGKALLTKAGVDTETFTAYSLKHASVSKAYKRGVNVDTIRTAGWSSKFTDFANFYNRPIRSSSESF</sequence>
<accession>A0A8J2MDE0</accession>